<dbReference type="InterPro" id="IPR035917">
    <property type="entry name" value="YjbQ-like_sf"/>
</dbReference>
<dbReference type="InterPro" id="IPR001602">
    <property type="entry name" value="UPF0047_YjbQ-like"/>
</dbReference>
<dbReference type="Proteomes" id="UP001164305">
    <property type="component" value="Chromosome"/>
</dbReference>
<accession>A0ABY6G387</accession>
<proteinExistence type="predicted"/>
<sequence length="177" mass="19164">MTTTTTTTFELVSRGGGPTFLDVTPHVRDAIAASGIAAGTCSVISPHTTCAVYFEEFAHDLDADGNDYLQHDLDAVLSRLFPAQEDFPPAQGYTYPGEEHYRAVESWPDAAAYLPGGDRTQLFNADAHLKASILGSSETFAVIDGELAVGPTGYVFFVDFDRARSRTRRCHIVLTGE</sequence>
<organism evidence="1 2">
    <name type="scientific">Brachybacterium huguangmaarense</name>
    <dbReference type="NCBI Taxonomy" id="1652028"/>
    <lineage>
        <taxon>Bacteria</taxon>
        <taxon>Bacillati</taxon>
        <taxon>Actinomycetota</taxon>
        <taxon>Actinomycetes</taxon>
        <taxon>Micrococcales</taxon>
        <taxon>Dermabacteraceae</taxon>
        <taxon>Brachybacterium</taxon>
    </lineage>
</organism>
<dbReference type="EMBL" id="CP107020">
    <property type="protein sequence ID" value="UYG17582.1"/>
    <property type="molecule type" value="Genomic_DNA"/>
</dbReference>
<keyword evidence="2" id="KW-1185">Reference proteome</keyword>
<evidence type="ECO:0000313" key="1">
    <source>
        <dbReference type="EMBL" id="UYG17582.1"/>
    </source>
</evidence>
<reference evidence="1" key="1">
    <citation type="submission" date="2022-10" db="EMBL/GenBank/DDBJ databases">
        <title>Whole-Genome Sequencing of Brachybacterium huguangmaarense BRM-3, Isolated from Betula schmidtii.</title>
        <authorList>
            <person name="Haam D."/>
        </authorList>
    </citation>
    <scope>NUCLEOTIDE SEQUENCE</scope>
    <source>
        <strain evidence="1">BRM-3</strain>
    </source>
</reference>
<gene>
    <name evidence="1" type="ORF">BRM3_03885</name>
</gene>
<dbReference type="Pfam" id="PF01894">
    <property type="entry name" value="YjbQ"/>
    <property type="match status" value="1"/>
</dbReference>
<name>A0ABY6G387_9MICO</name>
<dbReference type="Gene3D" id="2.60.120.460">
    <property type="entry name" value="YjbQ-like"/>
    <property type="match status" value="1"/>
</dbReference>
<dbReference type="RefSeq" id="WP_263594791.1">
    <property type="nucleotide sequence ID" value="NZ_CP107020.1"/>
</dbReference>
<dbReference type="SUPFAM" id="SSF111038">
    <property type="entry name" value="YjbQ-like"/>
    <property type="match status" value="1"/>
</dbReference>
<protein>
    <submittedName>
        <fullName evidence="1">YjbQ family protein</fullName>
    </submittedName>
</protein>
<evidence type="ECO:0000313" key="2">
    <source>
        <dbReference type="Proteomes" id="UP001164305"/>
    </source>
</evidence>